<sequence length="295" mass="33467">MSVNALPPLHRKPTPHRPLNGGLTHNNTLLTRDDGNLWVCKRSLDRNRSGLETEAYVYTLLTPTRFAQPVELHQSKNGQQTLLRPYIEGTCMADWAALNLEQVIRLLKQIHQISAPRHGKVSAPAGLILNPANHLTAVWRYFRSRTTERAKLSELYHSLHPVLQAHQPCFDQLSTFTLNHGDFHPGNLILTPAQQLIPIDWERAHFGDPAFDLALLNWHGKGPIADQALQTRAIALYSENPAVQTRLEQRVACWSLLRLFNDYLYLTHNKLKVGKLARFEGEFTQHLNGVLSVSE</sequence>
<dbReference type="Gene3D" id="3.90.1200.10">
    <property type="match status" value="1"/>
</dbReference>
<dbReference type="EMBL" id="PPUZ01000049">
    <property type="protein sequence ID" value="RZM76478.1"/>
    <property type="molecule type" value="Genomic_DNA"/>
</dbReference>
<dbReference type="SUPFAM" id="SSF56112">
    <property type="entry name" value="Protein kinase-like (PK-like)"/>
    <property type="match status" value="1"/>
</dbReference>
<evidence type="ECO:0000313" key="4">
    <source>
        <dbReference type="Proteomes" id="UP000292345"/>
    </source>
</evidence>
<dbReference type="InterPro" id="IPR011009">
    <property type="entry name" value="Kinase-like_dom_sf"/>
</dbReference>
<organism evidence="3 4">
    <name type="scientific">Pseudoalteromonas rubra</name>
    <dbReference type="NCBI Taxonomy" id="43658"/>
    <lineage>
        <taxon>Bacteria</taxon>
        <taxon>Pseudomonadati</taxon>
        <taxon>Pseudomonadota</taxon>
        <taxon>Gammaproteobacteria</taxon>
        <taxon>Alteromonadales</taxon>
        <taxon>Pseudoalteromonadaceae</taxon>
        <taxon>Pseudoalteromonas</taxon>
    </lineage>
</organism>
<dbReference type="RefSeq" id="WP_130245956.1">
    <property type="nucleotide sequence ID" value="NZ_PPUZ01000049.1"/>
</dbReference>
<comment type="caution">
    <text evidence="3">The sequence shown here is derived from an EMBL/GenBank/DDBJ whole genome shotgun (WGS) entry which is preliminary data.</text>
</comment>
<dbReference type="PANTHER" id="PTHR21310">
    <property type="entry name" value="AMINOGLYCOSIDE PHOSPHOTRANSFERASE-RELATED-RELATED"/>
    <property type="match status" value="1"/>
</dbReference>
<evidence type="ECO:0000259" key="2">
    <source>
        <dbReference type="Pfam" id="PF01636"/>
    </source>
</evidence>
<proteinExistence type="predicted"/>
<dbReference type="InterPro" id="IPR002575">
    <property type="entry name" value="Aminoglycoside_PTrfase"/>
</dbReference>
<name>A0A4Q7E4G4_9GAMM</name>
<evidence type="ECO:0000313" key="3">
    <source>
        <dbReference type="EMBL" id="RZM76478.1"/>
    </source>
</evidence>
<feature type="domain" description="Aminoglycoside phosphotransferase" evidence="2">
    <location>
        <begin position="17"/>
        <end position="229"/>
    </location>
</feature>
<protein>
    <recommendedName>
        <fullName evidence="2">Aminoglycoside phosphotransferase domain-containing protein</fullName>
    </recommendedName>
</protein>
<feature type="region of interest" description="Disordered" evidence="1">
    <location>
        <begin position="1"/>
        <end position="24"/>
    </location>
</feature>
<gene>
    <name evidence="3" type="ORF">C3B51_18095</name>
</gene>
<dbReference type="Proteomes" id="UP000292345">
    <property type="component" value="Unassembled WGS sequence"/>
</dbReference>
<evidence type="ECO:0000256" key="1">
    <source>
        <dbReference type="SAM" id="MobiDB-lite"/>
    </source>
</evidence>
<dbReference type="InterPro" id="IPR051678">
    <property type="entry name" value="AGP_Transferase"/>
</dbReference>
<reference evidence="3 4" key="1">
    <citation type="submission" date="2018-01" db="EMBL/GenBank/DDBJ databases">
        <title>Co-occurrence of chitin degradation, pigmentation and bioactivity in marine Pseudoalteromonas.</title>
        <authorList>
            <person name="Paulsen S."/>
            <person name="Gram L."/>
            <person name="Machado H."/>
        </authorList>
    </citation>
    <scope>NUCLEOTIDE SEQUENCE [LARGE SCALE GENOMIC DNA]</scope>
    <source>
        <strain evidence="3 4">S1946</strain>
    </source>
</reference>
<accession>A0A4Q7E4G4</accession>
<dbReference type="AlphaFoldDB" id="A0A4Q7E4G4"/>
<dbReference type="Pfam" id="PF01636">
    <property type="entry name" value="APH"/>
    <property type="match status" value="1"/>
</dbReference>